<keyword evidence="3" id="KW-0479">Metal-binding</keyword>
<dbReference type="NCBIfam" id="TIGR00241">
    <property type="entry name" value="CoA_E_activ"/>
    <property type="match status" value="1"/>
</dbReference>
<protein>
    <submittedName>
        <fullName evidence="7">2-hydroxyisocaproyl-CoA dehydratase activator</fullName>
        <ecNumber evidence="7">3.-.-.-</ecNumber>
    </submittedName>
</protein>
<dbReference type="InterPro" id="IPR002731">
    <property type="entry name" value="ATPase_BadF"/>
</dbReference>
<evidence type="ECO:0000256" key="1">
    <source>
        <dbReference type="ARBA" id="ARBA00001966"/>
    </source>
</evidence>
<evidence type="ECO:0000256" key="3">
    <source>
        <dbReference type="ARBA" id="ARBA00022723"/>
    </source>
</evidence>
<dbReference type="FunFam" id="3.30.420.40:FF:000217">
    <property type="entry name" value="2-hydroxyisocaproyl-CoA dehydratase activator"/>
    <property type="match status" value="1"/>
</dbReference>
<evidence type="ECO:0000256" key="2">
    <source>
        <dbReference type="ARBA" id="ARBA00011738"/>
    </source>
</evidence>
<accession>A0A645D059</accession>
<comment type="caution">
    <text evidence="7">The sequence shown here is derived from an EMBL/GenBank/DDBJ whole genome shotgun (WGS) entry which is preliminary data.</text>
</comment>
<gene>
    <name evidence="7" type="primary">hadI_10</name>
    <name evidence="7" type="ORF">SDC9_129628</name>
</gene>
<dbReference type="AlphaFoldDB" id="A0A645D059"/>
<dbReference type="EMBL" id="VSSQ01031615">
    <property type="protein sequence ID" value="MPM82567.1"/>
    <property type="molecule type" value="Genomic_DNA"/>
</dbReference>
<evidence type="ECO:0000256" key="4">
    <source>
        <dbReference type="ARBA" id="ARBA00023004"/>
    </source>
</evidence>
<dbReference type="PANTHER" id="PTHR32329:SF2">
    <property type="entry name" value="BIFUNCTIONAL PROTEIN [INCLUDES 2-HYDROXYACYL-COA DEHYDRATASE (N-TER) AND ITS ACTIVATOR DOMAIN (C_TERM)"/>
    <property type="match status" value="1"/>
</dbReference>
<keyword evidence="4" id="KW-0408">Iron</keyword>
<dbReference type="EC" id="3.-.-.-" evidence="7"/>
<dbReference type="GO" id="GO:0046872">
    <property type="term" value="F:metal ion binding"/>
    <property type="evidence" value="ECO:0007669"/>
    <property type="project" value="UniProtKB-KW"/>
</dbReference>
<dbReference type="SUPFAM" id="SSF53067">
    <property type="entry name" value="Actin-like ATPase domain"/>
    <property type="match status" value="1"/>
</dbReference>
<dbReference type="PANTHER" id="PTHR32329">
    <property type="entry name" value="BIFUNCTIONAL PROTEIN [INCLUDES 2-HYDROXYACYL-COA DEHYDRATASE (N-TER) AND ITS ACTIVATOR DOMAIN (C_TERM)-RELATED"/>
    <property type="match status" value="1"/>
</dbReference>
<dbReference type="InterPro" id="IPR008275">
    <property type="entry name" value="CoA_E_activase_dom"/>
</dbReference>
<dbReference type="Pfam" id="PF01869">
    <property type="entry name" value="BcrAD_BadFG"/>
    <property type="match status" value="1"/>
</dbReference>
<evidence type="ECO:0000313" key="7">
    <source>
        <dbReference type="EMBL" id="MPM82567.1"/>
    </source>
</evidence>
<keyword evidence="5" id="KW-0411">Iron-sulfur</keyword>
<dbReference type="InterPro" id="IPR043129">
    <property type="entry name" value="ATPase_NBD"/>
</dbReference>
<evidence type="ECO:0000259" key="6">
    <source>
        <dbReference type="Pfam" id="PF01869"/>
    </source>
</evidence>
<evidence type="ECO:0000256" key="5">
    <source>
        <dbReference type="ARBA" id="ARBA00023014"/>
    </source>
</evidence>
<name>A0A645D059_9ZZZZ</name>
<dbReference type="GO" id="GO:0051536">
    <property type="term" value="F:iron-sulfur cluster binding"/>
    <property type="evidence" value="ECO:0007669"/>
    <property type="project" value="UniProtKB-KW"/>
</dbReference>
<comment type="cofactor">
    <cofactor evidence="1">
        <name>[4Fe-4S] cluster</name>
        <dbReference type="ChEBI" id="CHEBI:49883"/>
    </cofactor>
</comment>
<sequence length="173" mass="18022">MVPTARTIIDIGGQDAKAIKLDDRGGVSQFFMNDKCAAGTGRFIDVMARVLEVTITEMQDYDAKATEAAPISSTCTVFAESEVISQLSQGTSKENIIAGVHQSVAIKACGLAYRGGVTPDVVMSGGVAQNSGVVRAISKELKQPVIVAPNPQVAGALGAALYAYEDALKAMKN</sequence>
<reference evidence="7" key="1">
    <citation type="submission" date="2019-08" db="EMBL/GenBank/DDBJ databases">
        <authorList>
            <person name="Kucharzyk K."/>
            <person name="Murdoch R.W."/>
            <person name="Higgins S."/>
            <person name="Loffler F."/>
        </authorList>
    </citation>
    <scope>NUCLEOTIDE SEQUENCE</scope>
</reference>
<feature type="domain" description="ATPase BadF/BadG/BcrA/BcrD type" evidence="6">
    <location>
        <begin position="2"/>
        <end position="163"/>
    </location>
</feature>
<dbReference type="GO" id="GO:0016787">
    <property type="term" value="F:hydrolase activity"/>
    <property type="evidence" value="ECO:0007669"/>
    <property type="project" value="UniProtKB-KW"/>
</dbReference>
<keyword evidence="7" id="KW-0378">Hydrolase</keyword>
<dbReference type="InterPro" id="IPR051805">
    <property type="entry name" value="Dehydratase_Activator_Redct"/>
</dbReference>
<organism evidence="7">
    <name type="scientific">bioreactor metagenome</name>
    <dbReference type="NCBI Taxonomy" id="1076179"/>
    <lineage>
        <taxon>unclassified sequences</taxon>
        <taxon>metagenomes</taxon>
        <taxon>ecological metagenomes</taxon>
    </lineage>
</organism>
<proteinExistence type="predicted"/>
<dbReference type="Gene3D" id="3.30.420.40">
    <property type="match status" value="1"/>
</dbReference>
<comment type="subunit">
    <text evidence="2">Homodimer.</text>
</comment>